<evidence type="ECO:0000259" key="8">
    <source>
        <dbReference type="PROSITE" id="PS50950"/>
    </source>
</evidence>
<feature type="compositionally biased region" description="Polar residues" evidence="7">
    <location>
        <begin position="981"/>
        <end position="990"/>
    </location>
</feature>
<organism evidence="9 10">
    <name type="scientific">Rhipicephalus microplus</name>
    <name type="common">Cattle tick</name>
    <name type="synonym">Boophilus microplus</name>
    <dbReference type="NCBI Taxonomy" id="6941"/>
    <lineage>
        <taxon>Eukaryota</taxon>
        <taxon>Metazoa</taxon>
        <taxon>Ecdysozoa</taxon>
        <taxon>Arthropoda</taxon>
        <taxon>Chelicerata</taxon>
        <taxon>Arachnida</taxon>
        <taxon>Acari</taxon>
        <taxon>Parasitiformes</taxon>
        <taxon>Ixodida</taxon>
        <taxon>Ixodoidea</taxon>
        <taxon>Ixodidae</taxon>
        <taxon>Rhipicephalinae</taxon>
        <taxon>Rhipicephalus</taxon>
        <taxon>Boophilus</taxon>
    </lineage>
</organism>
<keyword evidence="2 5" id="KW-0863">Zinc-finger</keyword>
<evidence type="ECO:0000256" key="5">
    <source>
        <dbReference type="PROSITE-ProRule" id="PRU00309"/>
    </source>
</evidence>
<dbReference type="InterPro" id="IPR006612">
    <property type="entry name" value="THAP_Znf"/>
</dbReference>
<dbReference type="AlphaFoldDB" id="A0A9J6DW96"/>
<dbReference type="SMART" id="SM00980">
    <property type="entry name" value="THAP"/>
    <property type="match status" value="1"/>
</dbReference>
<evidence type="ECO:0000256" key="4">
    <source>
        <dbReference type="ARBA" id="ARBA00023125"/>
    </source>
</evidence>
<dbReference type="Pfam" id="PF21787">
    <property type="entry name" value="TNP-like_RNaseH_N"/>
    <property type="match status" value="1"/>
</dbReference>
<feature type="region of interest" description="Disordered" evidence="7">
    <location>
        <begin position="63"/>
        <end position="98"/>
    </location>
</feature>
<feature type="region of interest" description="Disordered" evidence="7">
    <location>
        <begin position="938"/>
        <end position="992"/>
    </location>
</feature>
<protein>
    <recommendedName>
        <fullName evidence="8">THAP-type domain-containing protein</fullName>
    </recommendedName>
</protein>
<comment type="caution">
    <text evidence="9">The sequence shown here is derived from an EMBL/GenBank/DDBJ whole genome shotgun (WGS) entry which is preliminary data.</text>
</comment>
<gene>
    <name evidence="9" type="ORF">HPB51_020340</name>
</gene>
<dbReference type="Proteomes" id="UP000821866">
    <property type="component" value="Unassembled WGS sequence"/>
</dbReference>
<dbReference type="InterPro" id="IPR048365">
    <property type="entry name" value="TNP-like_RNaseH_N"/>
</dbReference>
<dbReference type="InterPro" id="IPR048367">
    <property type="entry name" value="TNP-like_RNaseH_C"/>
</dbReference>
<dbReference type="VEuPathDB" id="VectorBase:LOC119183483"/>
<evidence type="ECO:0000256" key="1">
    <source>
        <dbReference type="ARBA" id="ARBA00022723"/>
    </source>
</evidence>
<dbReference type="InterPro" id="IPR021896">
    <property type="entry name" value="THAP9-like_HTH"/>
</dbReference>
<dbReference type="GO" id="GO:0003677">
    <property type="term" value="F:DNA binding"/>
    <property type="evidence" value="ECO:0007669"/>
    <property type="project" value="UniProtKB-UniRule"/>
</dbReference>
<dbReference type="SMART" id="SM00692">
    <property type="entry name" value="DM3"/>
    <property type="match status" value="1"/>
</dbReference>
<dbReference type="PROSITE" id="PS50950">
    <property type="entry name" value="ZF_THAP"/>
    <property type="match status" value="1"/>
</dbReference>
<reference evidence="9" key="1">
    <citation type="journal article" date="2020" name="Cell">
        <title>Large-Scale Comparative Analyses of Tick Genomes Elucidate Their Genetic Diversity and Vector Capacities.</title>
        <authorList>
            <consortium name="Tick Genome and Microbiome Consortium (TIGMIC)"/>
            <person name="Jia N."/>
            <person name="Wang J."/>
            <person name="Shi W."/>
            <person name="Du L."/>
            <person name="Sun Y."/>
            <person name="Zhan W."/>
            <person name="Jiang J.F."/>
            <person name="Wang Q."/>
            <person name="Zhang B."/>
            <person name="Ji P."/>
            <person name="Bell-Sakyi L."/>
            <person name="Cui X.M."/>
            <person name="Yuan T.T."/>
            <person name="Jiang B.G."/>
            <person name="Yang W.F."/>
            <person name="Lam T.T."/>
            <person name="Chang Q.C."/>
            <person name="Ding S.J."/>
            <person name="Wang X.J."/>
            <person name="Zhu J.G."/>
            <person name="Ruan X.D."/>
            <person name="Zhao L."/>
            <person name="Wei J.T."/>
            <person name="Ye R.Z."/>
            <person name="Que T.C."/>
            <person name="Du C.H."/>
            <person name="Zhou Y.H."/>
            <person name="Cheng J.X."/>
            <person name="Dai P.F."/>
            <person name="Guo W.B."/>
            <person name="Han X.H."/>
            <person name="Huang E.J."/>
            <person name="Li L.F."/>
            <person name="Wei W."/>
            <person name="Gao Y.C."/>
            <person name="Liu J.Z."/>
            <person name="Shao H.Z."/>
            <person name="Wang X."/>
            <person name="Wang C.C."/>
            <person name="Yang T.C."/>
            <person name="Huo Q.B."/>
            <person name="Li W."/>
            <person name="Chen H.Y."/>
            <person name="Chen S.E."/>
            <person name="Zhou L.G."/>
            <person name="Ni X.B."/>
            <person name="Tian J.H."/>
            <person name="Sheng Y."/>
            <person name="Liu T."/>
            <person name="Pan Y.S."/>
            <person name="Xia L.Y."/>
            <person name="Li J."/>
            <person name="Zhao F."/>
            <person name="Cao W.C."/>
        </authorList>
    </citation>
    <scope>NUCLEOTIDE SEQUENCE</scope>
    <source>
        <strain evidence="9">Rmic-2018</strain>
    </source>
</reference>
<keyword evidence="10" id="KW-1185">Reference proteome</keyword>
<dbReference type="VEuPathDB" id="VectorBase:LOC119161999"/>
<dbReference type="PANTHER" id="PTHR47577">
    <property type="entry name" value="THAP DOMAIN-CONTAINING PROTEIN 6"/>
    <property type="match status" value="1"/>
</dbReference>
<dbReference type="InterPro" id="IPR048366">
    <property type="entry name" value="TNP-like_GBD"/>
</dbReference>
<keyword evidence="1" id="KW-0479">Metal-binding</keyword>
<feature type="region of interest" description="Disordered" evidence="7">
    <location>
        <begin position="1"/>
        <end position="20"/>
    </location>
</feature>
<dbReference type="Pfam" id="PF12017">
    <property type="entry name" value="Tnp_P_element"/>
    <property type="match status" value="1"/>
</dbReference>
<evidence type="ECO:0000256" key="7">
    <source>
        <dbReference type="SAM" id="MobiDB-lite"/>
    </source>
</evidence>
<evidence type="ECO:0000256" key="3">
    <source>
        <dbReference type="ARBA" id="ARBA00022833"/>
    </source>
</evidence>
<dbReference type="Pfam" id="PF21789">
    <property type="entry name" value="TNP-like_RNaseH_C"/>
    <property type="match status" value="1"/>
</dbReference>
<proteinExistence type="predicted"/>
<feature type="compositionally biased region" description="Basic and acidic residues" evidence="7">
    <location>
        <begin position="74"/>
        <end position="87"/>
    </location>
</feature>
<keyword evidence="4 5" id="KW-0238">DNA-binding</keyword>
<evidence type="ECO:0000313" key="10">
    <source>
        <dbReference type="Proteomes" id="UP000821866"/>
    </source>
</evidence>
<dbReference type="PANTHER" id="PTHR47577:SF2">
    <property type="entry name" value="THAP DOMAIN CONTAINING 9"/>
    <property type="match status" value="1"/>
</dbReference>
<dbReference type="EMBL" id="JABSTU010000007">
    <property type="protein sequence ID" value="KAH8026356.1"/>
    <property type="molecule type" value="Genomic_DNA"/>
</dbReference>
<dbReference type="VEuPathDB" id="VectorBase:LOC119168446"/>
<dbReference type="GO" id="GO:0008270">
    <property type="term" value="F:zinc ion binding"/>
    <property type="evidence" value="ECO:0007669"/>
    <property type="project" value="UniProtKB-KW"/>
</dbReference>
<feature type="coiled-coil region" evidence="6">
    <location>
        <begin position="115"/>
        <end position="156"/>
    </location>
</feature>
<sequence length="1081" mass="121318">MEVNQNVYEPGARPFAQDGIHYSGATGKRVGNKMDRQATAFLGGPRALRPTVQLKTILKGNKYSSHTESMGEEIDVKQKRPDPKSRDFPAPPGPERSGLCDLPGAENFPEDSPTKQFYKDKVLSSQEEITQLKKKAKTLQQTKRRLVKRNETAQEIIKEIGERKLLSEEGSHVFSSVFSDDIQQLLCRVGNEQKGKYPPELRAFALTLHFYSPAAYEYVRSKFNEALPSQRTLRGWYKSIQGAPGFTAEAFAFLEKFAEARDEPFYCALIVDDMAIRKHVELVGDKVVGYVDFGTGLDDDGLPEAANACVFMIVGINVRFKMPVGYFLIDSLTGAESAELAKQCIEKLASVKAEVVSLTFDGASSNFTMARCLGAQLRVDCEQISSSFVNPADDAKNVYIILDACHMIKLIRNSLANLSYIVDAEGKHIKWAYIVALEALQRSEGLRLGNKLTKVHVQWEKQKMKVRYAAQALSSSVADALDFCENVLKLPQFRGASATSKFVRVFDHLFDLFNSRNPFARSYKAPLWKQNEACWKPFFAYTQAYIKGLRDPTGRPVLEGLKKTGFVGFLICMASTEKMFDELVGQGKLKYLLTHKLSQDHAENFFGSARGRGGYNNNPTAAQFMAAYKRLLVQTEVTSSSSGNCTKDMVSILNATTVVAQVDATSALTDMRRSSILEPHDDHDYTHPENLSAVVVAVVPYIAGFVVRQVCKTTTCEECIAALYSDELVPLVEQKNRGGLVSPSKDVIGLCEAVEKGLRRLQIECGTFQAVNSQSKHLVLEVLRLSVEEKWFQKLEQHILDLDPLDNHIYSLCKKVAELYVKIRIHHMTKERNREIIKDRVRPVLSRMIIFKHHKSRAGKTPGVSFHQFPVDQELCSKWQRNISRQNLVINDRSPSTVVWSRHFRQIDYAPDCRIRKLLPGAVPTVFEDYPAYLAPSAKKPRKEPVVRQSLPPRKPTKRKAEPEELPAGLDAPESFDKPSANVSTQTTNNDAERASRYLSMVGRLRSQVAYHRSQSQKSLSLLRAEQKASEAYRANRHLAALEEIVADAERGEKRPFSFYIRSEGTGKSMTVTLKSSFESA</sequence>
<dbReference type="Pfam" id="PF05485">
    <property type="entry name" value="THAP"/>
    <property type="match status" value="1"/>
</dbReference>
<evidence type="ECO:0000256" key="2">
    <source>
        <dbReference type="ARBA" id="ARBA00022771"/>
    </source>
</evidence>
<feature type="domain" description="THAP-type" evidence="8">
    <location>
        <begin position="845"/>
        <end position="927"/>
    </location>
</feature>
<evidence type="ECO:0000313" key="9">
    <source>
        <dbReference type="EMBL" id="KAH8026356.1"/>
    </source>
</evidence>
<name>A0A9J6DW96_RHIMP</name>
<keyword evidence="3" id="KW-0862">Zinc</keyword>
<dbReference type="Pfam" id="PF21788">
    <property type="entry name" value="TNP-like_GBD"/>
    <property type="match status" value="1"/>
</dbReference>
<evidence type="ECO:0000256" key="6">
    <source>
        <dbReference type="SAM" id="Coils"/>
    </source>
</evidence>
<accession>A0A9J6DW96</accession>
<reference evidence="9" key="2">
    <citation type="submission" date="2021-09" db="EMBL/GenBank/DDBJ databases">
        <authorList>
            <person name="Jia N."/>
            <person name="Wang J."/>
            <person name="Shi W."/>
            <person name="Du L."/>
            <person name="Sun Y."/>
            <person name="Zhan W."/>
            <person name="Jiang J."/>
            <person name="Wang Q."/>
            <person name="Zhang B."/>
            <person name="Ji P."/>
            <person name="Sakyi L.B."/>
            <person name="Cui X."/>
            <person name="Yuan T."/>
            <person name="Jiang B."/>
            <person name="Yang W."/>
            <person name="Lam T.T.-Y."/>
            <person name="Chang Q."/>
            <person name="Ding S."/>
            <person name="Wang X."/>
            <person name="Zhu J."/>
            <person name="Ruan X."/>
            <person name="Zhao L."/>
            <person name="Wei J."/>
            <person name="Que T."/>
            <person name="Du C."/>
            <person name="Cheng J."/>
            <person name="Dai P."/>
            <person name="Han X."/>
            <person name="Huang E."/>
            <person name="Gao Y."/>
            <person name="Liu J."/>
            <person name="Shao H."/>
            <person name="Ye R."/>
            <person name="Li L."/>
            <person name="Wei W."/>
            <person name="Wang X."/>
            <person name="Wang C."/>
            <person name="Huo Q."/>
            <person name="Li W."/>
            <person name="Guo W."/>
            <person name="Chen H."/>
            <person name="Chen S."/>
            <person name="Zhou L."/>
            <person name="Zhou L."/>
            <person name="Ni X."/>
            <person name="Tian J."/>
            <person name="Zhou Y."/>
            <person name="Sheng Y."/>
            <person name="Liu T."/>
            <person name="Pan Y."/>
            <person name="Xia L."/>
            <person name="Li J."/>
            <person name="Zhao F."/>
            <person name="Cao W."/>
        </authorList>
    </citation>
    <scope>NUCLEOTIDE SEQUENCE</scope>
    <source>
        <strain evidence="9">Rmic-2018</strain>
        <tissue evidence="9">Larvae</tissue>
    </source>
</reference>
<dbReference type="SUPFAM" id="SSF57716">
    <property type="entry name" value="Glucocorticoid receptor-like (DNA-binding domain)"/>
    <property type="match status" value="1"/>
</dbReference>
<dbReference type="VEuPathDB" id="VectorBase:LOC119161787"/>
<keyword evidence="6" id="KW-0175">Coiled coil</keyword>